<evidence type="ECO:0000313" key="2">
    <source>
        <dbReference type="Proteomes" id="UP000019025"/>
    </source>
</evidence>
<accession>W0HKY4</accession>
<gene>
    <name evidence="1" type="ORF">SOPEG_2941</name>
</gene>
<keyword evidence="2" id="KW-1185">Reference proteome</keyword>
<dbReference type="RefSeq" id="WP_025246076.1">
    <property type="nucleotide sequence ID" value="NZ_CP006568.1"/>
</dbReference>
<evidence type="ECO:0008006" key="3">
    <source>
        <dbReference type="Google" id="ProtNLM"/>
    </source>
</evidence>
<sequence length="71" mass="8049">MEKEDLVAIANTAMPFGKYQGRMLIDLPDPYLLWFARKGEFPEGRLGQLMSLVLAIKIEGLDSLITPLKQR</sequence>
<protein>
    <recommendedName>
        <fullName evidence="3">Cytoplasmic protein</fullName>
    </recommendedName>
</protein>
<dbReference type="HOGENOM" id="CLU_176025_0_0_6"/>
<dbReference type="eggNOG" id="COG3530">
    <property type="taxonomic scope" value="Bacteria"/>
</dbReference>
<dbReference type="KEGG" id="pes:SOPEG_2941"/>
<organism evidence="1 2">
    <name type="scientific">Candidatus Sodalis pierantonii str. SOPE</name>
    <dbReference type="NCBI Taxonomy" id="2342"/>
    <lineage>
        <taxon>Bacteria</taxon>
        <taxon>Pseudomonadati</taxon>
        <taxon>Pseudomonadota</taxon>
        <taxon>Gammaproteobacteria</taxon>
        <taxon>Enterobacterales</taxon>
        <taxon>Bruguierivoracaceae</taxon>
        <taxon>Sodalis</taxon>
    </lineage>
</organism>
<dbReference type="Proteomes" id="UP000019025">
    <property type="component" value="Chromosome"/>
</dbReference>
<proteinExistence type="predicted"/>
<dbReference type="PATRIC" id="fig|2342.5.peg.3174"/>
<reference evidence="1 2" key="1">
    <citation type="journal article" date="2014" name="Genome Biol. Evol.">
        <title>Genome degeneration and adaptation in a nascent stage of symbiosis.</title>
        <authorList>
            <person name="Oakeson K.F."/>
            <person name="Gil R."/>
            <person name="Clayton A.L."/>
            <person name="Dunn D.M."/>
            <person name="von Niederhausern A.C."/>
            <person name="Hamil C."/>
            <person name="Aoyagi A."/>
            <person name="Duval B."/>
            <person name="Baca A."/>
            <person name="Silva F.J."/>
            <person name="Vallier A."/>
            <person name="Jackson D.G."/>
            <person name="Latorre A."/>
            <person name="Weiss R.B."/>
            <person name="Heddi A."/>
            <person name="Moya A."/>
            <person name="Dale C."/>
        </authorList>
    </citation>
    <scope>NUCLEOTIDE SEQUENCE [LARGE SCALE GENOMIC DNA]</scope>
    <source>
        <strain evidence="2">none</strain>
    </source>
</reference>
<evidence type="ECO:0000313" key="1">
    <source>
        <dbReference type="EMBL" id="AHF74459.1"/>
    </source>
</evidence>
<dbReference type="InterPro" id="IPR024530">
    <property type="entry name" value="QSregVF_b"/>
</dbReference>
<dbReference type="AlphaFoldDB" id="W0HKY4"/>
<name>W0HKY4_9GAMM</name>
<dbReference type="Pfam" id="PF12843">
    <property type="entry name" value="QSregVF_b"/>
    <property type="match status" value="1"/>
</dbReference>
<dbReference type="EMBL" id="CP006568">
    <property type="protein sequence ID" value="AHF74459.1"/>
    <property type="molecule type" value="Genomic_DNA"/>
</dbReference>